<dbReference type="Pfam" id="PF09861">
    <property type="entry name" value="Lar_N"/>
    <property type="match status" value="1"/>
</dbReference>
<dbReference type="Gene3D" id="3.90.226.30">
    <property type="match status" value="1"/>
</dbReference>
<reference evidence="3 4" key="1">
    <citation type="submission" date="2022-01" db="EMBL/GenBank/DDBJ databases">
        <title>Dethiosulfovibrio faecalis sp. nov., a novel proteolytic, non-sulfur-reducing bacterium isolated from a marine aquaculture solid waste bioreactor.</title>
        <authorList>
            <person name="Grabowski S."/>
            <person name="Apolinario E."/>
            <person name="Schneider N."/>
            <person name="Marshall C.W."/>
            <person name="Sowers K.R."/>
        </authorList>
    </citation>
    <scope>NUCLEOTIDE SEQUENCE [LARGE SCALE GENOMIC DNA]</scope>
    <source>
        <strain evidence="3 4">DSM 12537</strain>
    </source>
</reference>
<dbReference type="Proteomes" id="UP001200430">
    <property type="component" value="Unassembled WGS sequence"/>
</dbReference>
<evidence type="ECO:0000313" key="4">
    <source>
        <dbReference type="Proteomes" id="UP001200430"/>
    </source>
</evidence>
<dbReference type="RefSeq" id="WP_236099058.1">
    <property type="nucleotide sequence ID" value="NZ_JAKGUD010000004.1"/>
</dbReference>
<dbReference type="NCBIfam" id="NF033504">
    <property type="entry name" value="Ni_dep_LarA"/>
    <property type="match status" value="1"/>
</dbReference>
<dbReference type="InterPro" id="IPR048068">
    <property type="entry name" value="LarA-like"/>
</dbReference>
<gene>
    <name evidence="3" type="primary">larA</name>
    <name evidence="3" type="ORF">L2W38_05745</name>
</gene>
<dbReference type="InterPro" id="IPR043166">
    <property type="entry name" value="LarA-like_C"/>
</dbReference>
<dbReference type="Gene3D" id="3.40.50.11440">
    <property type="match status" value="1"/>
</dbReference>
<evidence type="ECO:0000313" key="3">
    <source>
        <dbReference type="EMBL" id="MCF4142310.1"/>
    </source>
</evidence>
<dbReference type="InterPro" id="IPR018657">
    <property type="entry name" value="LarA-like_N"/>
</dbReference>
<dbReference type="Pfam" id="PF21113">
    <property type="entry name" value="LarA_C"/>
    <property type="match status" value="1"/>
</dbReference>
<evidence type="ECO:0000259" key="2">
    <source>
        <dbReference type="Pfam" id="PF21113"/>
    </source>
</evidence>
<feature type="domain" description="Lactate racemase C-terminal" evidence="2">
    <location>
        <begin position="282"/>
        <end position="424"/>
    </location>
</feature>
<dbReference type="PANTHER" id="PTHR33171:SF17">
    <property type="entry name" value="LARA-LIKE N-TERMINAL DOMAIN-CONTAINING PROTEIN"/>
    <property type="match status" value="1"/>
</dbReference>
<dbReference type="InterPro" id="IPR048520">
    <property type="entry name" value="LarA_C"/>
</dbReference>
<proteinExistence type="predicted"/>
<feature type="domain" description="LarA-like N-terminal" evidence="1">
    <location>
        <begin position="9"/>
        <end position="206"/>
    </location>
</feature>
<name>A0ABS9EQY8_9BACT</name>
<keyword evidence="4" id="KW-1185">Reference proteome</keyword>
<accession>A0ABS9EQY8</accession>
<comment type="caution">
    <text evidence="3">The sequence shown here is derived from an EMBL/GenBank/DDBJ whole genome shotgun (WGS) entry which is preliminary data.</text>
</comment>
<organism evidence="3 4">
    <name type="scientific">Dethiosulfovibrio marinus</name>
    <dbReference type="NCBI Taxonomy" id="133532"/>
    <lineage>
        <taxon>Bacteria</taxon>
        <taxon>Thermotogati</taxon>
        <taxon>Synergistota</taxon>
        <taxon>Synergistia</taxon>
        <taxon>Synergistales</taxon>
        <taxon>Dethiosulfovibrionaceae</taxon>
        <taxon>Dethiosulfovibrio</taxon>
    </lineage>
</organism>
<protein>
    <submittedName>
        <fullName evidence="3">Nickel-dependent lactate racemase</fullName>
    </submittedName>
</protein>
<sequence>MSLEFTLSYGKGELPLSLPENLKLESVLEPPTPRDVSEEEIVLDGLENPIDSPRLRDLLSPGETICVVVSDVTRAWQRMSVYLPFLVDEILAGGGKEEDVKFISATGTHRSQTPEEHGLLLGDLADRFQVVDHDCRDADSLVSLGTTSRGTPVEVNRMVTECDRLILTGAVTYHVMAGWGGGRKSILPGVASYEAIQANHVLALKSAPETGRDMRCRCAFMEDNPLHLDMDEACSMVNPDFVFNVVMGGDGRIAAAVSGQWRSAHLKGTELVNDLNGVTVDRKADVVVASAGGYPKDMVLYQSSKTVFNSIEAVRDGGTLVVLAMCDEGSGSDECFEILTGYSDQVAREKVLRERFSIPRYVGYLLADQALKANIVLVSELRRSDLEGSGIIAVNSVEAAMAEVSRLHPEGGSAYVIPHGGSVFPFVKR</sequence>
<dbReference type="EMBL" id="JAKGUD010000004">
    <property type="protein sequence ID" value="MCF4142310.1"/>
    <property type="molecule type" value="Genomic_DNA"/>
</dbReference>
<dbReference type="PANTHER" id="PTHR33171">
    <property type="entry name" value="LAR_N DOMAIN-CONTAINING PROTEIN"/>
    <property type="match status" value="1"/>
</dbReference>
<evidence type="ECO:0000259" key="1">
    <source>
        <dbReference type="Pfam" id="PF09861"/>
    </source>
</evidence>
<dbReference type="InterPro" id="IPR047926">
    <property type="entry name" value="Ni_dep_LarA"/>
</dbReference>